<protein>
    <submittedName>
        <fullName evidence="2">Uncharacterized protein</fullName>
    </submittedName>
</protein>
<organism evidence="2">
    <name type="scientific">Anguilla anguilla</name>
    <name type="common">European freshwater eel</name>
    <name type="synonym">Muraena anguilla</name>
    <dbReference type="NCBI Taxonomy" id="7936"/>
    <lineage>
        <taxon>Eukaryota</taxon>
        <taxon>Metazoa</taxon>
        <taxon>Chordata</taxon>
        <taxon>Craniata</taxon>
        <taxon>Vertebrata</taxon>
        <taxon>Euteleostomi</taxon>
        <taxon>Actinopterygii</taxon>
        <taxon>Neopterygii</taxon>
        <taxon>Teleostei</taxon>
        <taxon>Anguilliformes</taxon>
        <taxon>Anguillidae</taxon>
        <taxon>Anguilla</taxon>
    </lineage>
</organism>
<name>A0A0E9R9L1_ANGAN</name>
<keyword evidence="1" id="KW-0732">Signal</keyword>
<reference evidence="2" key="2">
    <citation type="journal article" date="2015" name="Fish Shellfish Immunol.">
        <title>Early steps in the European eel (Anguilla anguilla)-Vibrio vulnificus interaction in the gills: Role of the RtxA13 toxin.</title>
        <authorList>
            <person name="Callol A."/>
            <person name="Pajuelo D."/>
            <person name="Ebbesson L."/>
            <person name="Teles M."/>
            <person name="MacKenzie S."/>
            <person name="Amaro C."/>
        </authorList>
    </citation>
    <scope>NUCLEOTIDE SEQUENCE</scope>
</reference>
<sequence>MWVASLPPLAFSLSLSLVPSPSQSLSMQCQQNCQNICGCYGDGYKELTRLLLRVEQREKV</sequence>
<evidence type="ECO:0000256" key="1">
    <source>
        <dbReference type="SAM" id="SignalP"/>
    </source>
</evidence>
<feature type="chain" id="PRO_5002432296" evidence="1">
    <location>
        <begin position="25"/>
        <end position="60"/>
    </location>
</feature>
<reference evidence="2" key="1">
    <citation type="submission" date="2014-11" db="EMBL/GenBank/DDBJ databases">
        <authorList>
            <person name="Amaro Gonzalez C."/>
        </authorList>
    </citation>
    <scope>NUCLEOTIDE SEQUENCE</scope>
</reference>
<dbReference type="AlphaFoldDB" id="A0A0E9R9L1"/>
<dbReference type="EMBL" id="GBXM01082813">
    <property type="protein sequence ID" value="JAH25764.1"/>
    <property type="molecule type" value="Transcribed_RNA"/>
</dbReference>
<evidence type="ECO:0000313" key="2">
    <source>
        <dbReference type="EMBL" id="JAH25764.1"/>
    </source>
</evidence>
<feature type="signal peptide" evidence="1">
    <location>
        <begin position="1"/>
        <end position="24"/>
    </location>
</feature>
<accession>A0A0E9R9L1</accession>
<proteinExistence type="predicted"/>